<dbReference type="AlphaFoldDB" id="A0A8H3CW48"/>
<feature type="compositionally biased region" description="Pro residues" evidence="1">
    <location>
        <begin position="20"/>
        <end position="31"/>
    </location>
</feature>
<feature type="region of interest" description="Disordered" evidence="1">
    <location>
        <begin position="1"/>
        <end position="99"/>
    </location>
</feature>
<feature type="compositionally biased region" description="Pro residues" evidence="1">
    <location>
        <begin position="1"/>
        <end position="11"/>
    </location>
</feature>
<proteinExistence type="predicted"/>
<comment type="caution">
    <text evidence="2">The sequence shown here is derived from an EMBL/GenBank/DDBJ whole genome shotgun (WGS) entry which is preliminary data.</text>
</comment>
<evidence type="ECO:0000256" key="1">
    <source>
        <dbReference type="SAM" id="MobiDB-lite"/>
    </source>
</evidence>
<evidence type="ECO:0000313" key="3">
    <source>
        <dbReference type="Proteomes" id="UP000663831"/>
    </source>
</evidence>
<gene>
    <name evidence="2" type="ORF">RDB_LOCUS120284</name>
</gene>
<dbReference type="EMBL" id="CAJMWV010004602">
    <property type="protein sequence ID" value="CAE6501942.1"/>
    <property type="molecule type" value="Genomic_DNA"/>
</dbReference>
<dbReference type="Proteomes" id="UP000663831">
    <property type="component" value="Unassembled WGS sequence"/>
</dbReference>
<name>A0A8H3CW48_9AGAM</name>
<reference evidence="2" key="1">
    <citation type="submission" date="2021-01" db="EMBL/GenBank/DDBJ databases">
        <authorList>
            <person name="Kaushik A."/>
        </authorList>
    </citation>
    <scope>NUCLEOTIDE SEQUENCE</scope>
    <source>
        <strain evidence="2">AG3-1AP</strain>
    </source>
</reference>
<evidence type="ECO:0000313" key="2">
    <source>
        <dbReference type="EMBL" id="CAE6501942.1"/>
    </source>
</evidence>
<accession>A0A8H3CW48</accession>
<sequence length="506" mass="54096">MPPPQCPPPPYGRIGAQPPTYVPGLPPPPVVPGSGQQGLNPPAPMAARGPIVGSNWLPPNRPVDPRLLARPLEDAIPPAPRRRTPSPTPEASEPEPEPDTYQVMVRHEWTPSPVARPSGSRGGRPSTAKQVVNKPLELVLANITRADFVVAILRAHDLENEYRISAENAPPFRISWKGSPGGERNPITIETNSNFDTVMNQLRRRPSSVPVTAIFCTDDMQAWRVRKRGIPEEGFEETGRAGPSNRAQLDLDTVNELHAGIILDLKKQWECAKDRGDHGSLGACYLTDTGAHIKLTHLHFKIWSAAIAAGKATVLEPPEHDLFCTPNQLANPIEGMLAPGSKRAPGRRAGSSGNLSTNATTLASTVVSSTLTGLFGALNANIGQLAMLNQHSGVQAQAQPVALTPALAPAVAPGPGPDPARTPSPLPEPGAEIEACVIGFKEQVGVDLTGKVDALKQRELGPDIMDKVPFHHLADILGVAEGTAIRFQIFAQSWYVKLKAKRSALL</sequence>
<organism evidence="2 3">
    <name type="scientific">Rhizoctonia solani</name>
    <dbReference type="NCBI Taxonomy" id="456999"/>
    <lineage>
        <taxon>Eukaryota</taxon>
        <taxon>Fungi</taxon>
        <taxon>Dikarya</taxon>
        <taxon>Basidiomycota</taxon>
        <taxon>Agaricomycotina</taxon>
        <taxon>Agaricomycetes</taxon>
        <taxon>Cantharellales</taxon>
        <taxon>Ceratobasidiaceae</taxon>
        <taxon>Rhizoctonia</taxon>
    </lineage>
</organism>
<protein>
    <submittedName>
        <fullName evidence="2">Uncharacterized protein</fullName>
    </submittedName>
</protein>